<name>A0AAV2I872_LYMST</name>
<evidence type="ECO:0000259" key="1">
    <source>
        <dbReference type="PROSITE" id="PS51029"/>
    </source>
</evidence>
<comment type="caution">
    <text evidence="2">The sequence shown here is derived from an EMBL/GenBank/DDBJ whole genome shotgun (WGS) entry which is preliminary data.</text>
</comment>
<evidence type="ECO:0000313" key="3">
    <source>
        <dbReference type="Proteomes" id="UP001497497"/>
    </source>
</evidence>
<accession>A0AAV2I872</accession>
<evidence type="ECO:0000313" key="2">
    <source>
        <dbReference type="EMBL" id="CAL1543022.1"/>
    </source>
</evidence>
<dbReference type="InterPro" id="IPR006578">
    <property type="entry name" value="MADF-dom"/>
</dbReference>
<dbReference type="GO" id="GO:0005667">
    <property type="term" value="C:transcription regulator complex"/>
    <property type="evidence" value="ECO:0007669"/>
    <property type="project" value="TreeGrafter"/>
</dbReference>
<dbReference type="AlphaFoldDB" id="A0AAV2I872"/>
<dbReference type="InterPro" id="IPR039353">
    <property type="entry name" value="TF_Adf1"/>
</dbReference>
<dbReference type="GO" id="GO:0005634">
    <property type="term" value="C:nucleus"/>
    <property type="evidence" value="ECO:0007669"/>
    <property type="project" value="TreeGrafter"/>
</dbReference>
<dbReference type="PANTHER" id="PTHR12243">
    <property type="entry name" value="MADF DOMAIN TRANSCRIPTION FACTOR"/>
    <property type="match status" value="1"/>
</dbReference>
<dbReference type="GO" id="GO:0006357">
    <property type="term" value="P:regulation of transcription by RNA polymerase II"/>
    <property type="evidence" value="ECO:0007669"/>
    <property type="project" value="TreeGrafter"/>
</dbReference>
<reference evidence="2 3" key="1">
    <citation type="submission" date="2024-04" db="EMBL/GenBank/DDBJ databases">
        <authorList>
            <consortium name="Genoscope - CEA"/>
            <person name="William W."/>
        </authorList>
    </citation>
    <scope>NUCLEOTIDE SEQUENCE [LARGE SCALE GENOMIC DNA]</scope>
</reference>
<protein>
    <recommendedName>
        <fullName evidence="1">MADF domain-containing protein</fullName>
    </recommendedName>
</protein>
<dbReference type="Proteomes" id="UP001497497">
    <property type="component" value="Unassembled WGS sequence"/>
</dbReference>
<organism evidence="2 3">
    <name type="scientific">Lymnaea stagnalis</name>
    <name type="common">Great pond snail</name>
    <name type="synonym">Helix stagnalis</name>
    <dbReference type="NCBI Taxonomy" id="6523"/>
    <lineage>
        <taxon>Eukaryota</taxon>
        <taxon>Metazoa</taxon>
        <taxon>Spiralia</taxon>
        <taxon>Lophotrochozoa</taxon>
        <taxon>Mollusca</taxon>
        <taxon>Gastropoda</taxon>
        <taxon>Heterobranchia</taxon>
        <taxon>Euthyneura</taxon>
        <taxon>Panpulmonata</taxon>
        <taxon>Hygrophila</taxon>
        <taxon>Lymnaeoidea</taxon>
        <taxon>Lymnaeidae</taxon>
        <taxon>Lymnaea</taxon>
    </lineage>
</organism>
<gene>
    <name evidence="2" type="ORF">GSLYS_00016556001</name>
</gene>
<sequence length="255" mass="29151">MFEETVVNKNVNAELLISAVEERPVLWDSSLKLYKCRISTAKAWDEVCTIMNPDFQEMDERARSEYVALIMKKWKNTRDTWTRVLKRTRSGSKAGKTFAYQEQMRFLQKVTKPQASDSVFNFQLPEEKPSTISSDFSNSELNCPGTGSTDFSNVNGCNKSDPKEIMTISRKQSKVLQSHTDKLSLDIAETLPAKDGRHLSFFKGIIPSLDPLDEEGILEFQAGVISLLQNVRKRRALLLEPSSNYSFKRCHQIHY</sequence>
<dbReference type="SMART" id="SM00595">
    <property type="entry name" value="MADF"/>
    <property type="match status" value="1"/>
</dbReference>
<feature type="domain" description="MADF" evidence="1">
    <location>
        <begin position="15"/>
        <end position="112"/>
    </location>
</feature>
<keyword evidence="3" id="KW-1185">Reference proteome</keyword>
<proteinExistence type="predicted"/>
<dbReference type="PROSITE" id="PS51029">
    <property type="entry name" value="MADF"/>
    <property type="match status" value="1"/>
</dbReference>
<dbReference type="Pfam" id="PF10545">
    <property type="entry name" value="MADF_DNA_bdg"/>
    <property type="match status" value="1"/>
</dbReference>
<dbReference type="EMBL" id="CAXITT010000520">
    <property type="protein sequence ID" value="CAL1543022.1"/>
    <property type="molecule type" value="Genomic_DNA"/>
</dbReference>
<dbReference type="PANTHER" id="PTHR12243:SF67">
    <property type="entry name" value="COREPRESSOR OF PANGOLIN, ISOFORM A-RELATED"/>
    <property type="match status" value="1"/>
</dbReference>